<dbReference type="HOGENOM" id="CLU_038053_1_2_14"/>
<keyword evidence="4 6" id="KW-1133">Transmembrane helix</keyword>
<dbReference type="CDD" id="cd09112">
    <property type="entry name" value="PLDc_CLS_2"/>
    <property type="match status" value="1"/>
</dbReference>
<dbReference type="CDD" id="cd09110">
    <property type="entry name" value="PLDc_CLS_1"/>
    <property type="match status" value="1"/>
</dbReference>
<dbReference type="PATRIC" id="fig|29556.3.peg.38"/>
<name>A0A0D5ZIZ9_9BACT</name>
<evidence type="ECO:0000313" key="8">
    <source>
        <dbReference type="EMBL" id="AKA49707.1"/>
    </source>
</evidence>
<dbReference type="PANTHER" id="PTHR21248:SF22">
    <property type="entry name" value="PHOSPHOLIPASE D"/>
    <property type="match status" value="1"/>
</dbReference>
<dbReference type="InterPro" id="IPR025202">
    <property type="entry name" value="PLD-like_dom"/>
</dbReference>
<dbReference type="GO" id="GO:0030572">
    <property type="term" value="F:phosphatidyltransferase activity"/>
    <property type="evidence" value="ECO:0007669"/>
    <property type="project" value="UniProtKB-ARBA"/>
</dbReference>
<dbReference type="SUPFAM" id="SSF56024">
    <property type="entry name" value="Phospholipase D/nuclease"/>
    <property type="match status" value="2"/>
</dbReference>
<proteinExistence type="predicted"/>
<reference evidence="8 9" key="1">
    <citation type="journal article" date="2015" name="Genome Announc.">
        <title>Complete Genome Sequence of Mycoplasma meleagridis, a Possible Emerging Pathogen in Chickens.</title>
        <authorList>
            <person name="Abolnik C."/>
        </authorList>
    </citation>
    <scope>NUCLEOTIDE SEQUENCE [LARGE SCALE GENOMIC DNA]</scope>
    <source>
        <strain evidence="8 9">B2096 8B</strain>
    </source>
</reference>
<dbReference type="PROSITE" id="PS50035">
    <property type="entry name" value="PLD"/>
    <property type="match status" value="2"/>
</dbReference>
<evidence type="ECO:0000256" key="3">
    <source>
        <dbReference type="ARBA" id="ARBA00022692"/>
    </source>
</evidence>
<feature type="transmembrane region" description="Helical" evidence="6">
    <location>
        <begin position="69"/>
        <end position="90"/>
    </location>
</feature>
<dbReference type="InterPro" id="IPR001736">
    <property type="entry name" value="PLipase_D/transphosphatidylase"/>
</dbReference>
<dbReference type="EMBL" id="CP011021">
    <property type="protein sequence ID" value="AKA49707.1"/>
    <property type="molecule type" value="Genomic_DNA"/>
</dbReference>
<keyword evidence="2" id="KW-1003">Cell membrane</keyword>
<comment type="subcellular location">
    <subcellularLocation>
        <location evidence="1">Cell membrane</location>
        <topology evidence="1">Multi-pass membrane protein</topology>
    </subcellularLocation>
</comment>
<feature type="transmembrane region" description="Helical" evidence="6">
    <location>
        <begin position="9"/>
        <end position="30"/>
    </location>
</feature>
<sequence length="503" mass="58896">MKKINISRILIFILQSIIFALVVFGISVLITVVNESYISVLIFVLYILNCAFALIIIKQNRQIEAKMSWIYLILFIPVIGHFIFLAFGFMTRNKIELKLENDPKYKLRYYESKGIIENANRHNEIIHPYERIREKSSLPGAIDIYPDGYRFYEVMLEQIKKAKKSIFIITYIIKKSEIATEFIELLKEKALEGVEIKWLIDDFGAMISQKHKIRKLKKLGVQIGYIGKIYYPFINSSSFSRNHQKFILIDSSIVFSGGNNISDEYASLSKKYGHWIDVNYRIVGPYVNNYNLHFVKMWKSITHKDMELENYLYYKHGYNLNNFKNDLLFVSDSPSFEESEAEFYWLKMFAMAKKSIKIATPYFSITSALNKQIILALKSGVDVEIFIPGLPDKKMVYKITLNQLNELRKYGLKIWIYKDHFLHSKMGLIDNEIAWMGTNNMDSRSMFSQYETMDIIAGEATKQINQIFEKYRENCIEISNLGNLTGEYNVIEKFIFDLTKPLI</sequence>
<evidence type="ECO:0000256" key="1">
    <source>
        <dbReference type="ARBA" id="ARBA00004651"/>
    </source>
</evidence>
<evidence type="ECO:0000256" key="5">
    <source>
        <dbReference type="ARBA" id="ARBA00023136"/>
    </source>
</evidence>
<accession>A0A0D5ZIZ9</accession>
<evidence type="ECO:0000256" key="6">
    <source>
        <dbReference type="SAM" id="Phobius"/>
    </source>
</evidence>
<feature type="domain" description="PLD phosphodiesterase" evidence="7">
    <location>
        <begin position="238"/>
        <end position="265"/>
    </location>
</feature>
<feature type="transmembrane region" description="Helical" evidence="6">
    <location>
        <begin position="36"/>
        <end position="57"/>
    </location>
</feature>
<dbReference type="SMART" id="SM00155">
    <property type="entry name" value="PLDc"/>
    <property type="match status" value="2"/>
</dbReference>
<dbReference type="Gene3D" id="3.30.870.10">
    <property type="entry name" value="Endonuclease Chain A"/>
    <property type="match status" value="2"/>
</dbReference>
<dbReference type="Pfam" id="PF13396">
    <property type="entry name" value="PLDc_N"/>
    <property type="match status" value="1"/>
</dbReference>
<protein>
    <submittedName>
        <fullName evidence="8">Cardiolipin synthetase</fullName>
    </submittedName>
</protein>
<dbReference type="Proteomes" id="UP000032722">
    <property type="component" value="Chromosome"/>
</dbReference>
<dbReference type="GO" id="GO:0032049">
    <property type="term" value="P:cardiolipin biosynthetic process"/>
    <property type="evidence" value="ECO:0007669"/>
    <property type="project" value="UniProtKB-ARBA"/>
</dbReference>
<dbReference type="KEGG" id="mgb:VO56_00180"/>
<keyword evidence="3 6" id="KW-0812">Transmembrane</keyword>
<organism evidence="9">
    <name type="scientific">Mycoplasmopsis gallinacea</name>
    <dbReference type="NCBI Taxonomy" id="29556"/>
    <lineage>
        <taxon>Bacteria</taxon>
        <taxon>Bacillati</taxon>
        <taxon>Mycoplasmatota</taxon>
        <taxon>Mycoplasmoidales</taxon>
        <taxon>Metamycoplasmataceae</taxon>
        <taxon>Mycoplasmopsis</taxon>
    </lineage>
</organism>
<dbReference type="InterPro" id="IPR027379">
    <property type="entry name" value="CLS_N"/>
</dbReference>
<evidence type="ECO:0000259" key="7">
    <source>
        <dbReference type="PROSITE" id="PS50035"/>
    </source>
</evidence>
<dbReference type="GO" id="GO:0005886">
    <property type="term" value="C:plasma membrane"/>
    <property type="evidence" value="ECO:0007669"/>
    <property type="project" value="UniProtKB-SubCell"/>
</dbReference>
<evidence type="ECO:0000313" key="9">
    <source>
        <dbReference type="Proteomes" id="UP000032722"/>
    </source>
</evidence>
<dbReference type="Pfam" id="PF13091">
    <property type="entry name" value="PLDc_2"/>
    <property type="match status" value="2"/>
</dbReference>
<keyword evidence="5 6" id="KW-0472">Membrane</keyword>
<evidence type="ECO:0000256" key="4">
    <source>
        <dbReference type="ARBA" id="ARBA00022989"/>
    </source>
</evidence>
<dbReference type="AlphaFoldDB" id="A0A0D5ZIZ9"/>
<evidence type="ECO:0000256" key="2">
    <source>
        <dbReference type="ARBA" id="ARBA00022475"/>
    </source>
</evidence>
<feature type="domain" description="PLD phosphodiesterase" evidence="7">
    <location>
        <begin position="418"/>
        <end position="445"/>
    </location>
</feature>
<dbReference type="PANTHER" id="PTHR21248">
    <property type="entry name" value="CARDIOLIPIN SYNTHASE"/>
    <property type="match status" value="1"/>
</dbReference>
<gene>
    <name evidence="8" type="ORF">VO56_00180</name>
</gene>